<feature type="compositionally biased region" description="Basic and acidic residues" evidence="1">
    <location>
        <begin position="1"/>
        <end position="24"/>
    </location>
</feature>
<evidence type="ECO:0000313" key="2">
    <source>
        <dbReference type="EMBL" id="KAK0496160.1"/>
    </source>
</evidence>
<organism evidence="2 3">
    <name type="scientific">Armillaria luteobubalina</name>
    <dbReference type="NCBI Taxonomy" id="153913"/>
    <lineage>
        <taxon>Eukaryota</taxon>
        <taxon>Fungi</taxon>
        <taxon>Dikarya</taxon>
        <taxon>Basidiomycota</taxon>
        <taxon>Agaricomycotina</taxon>
        <taxon>Agaricomycetes</taxon>
        <taxon>Agaricomycetidae</taxon>
        <taxon>Agaricales</taxon>
        <taxon>Marasmiineae</taxon>
        <taxon>Physalacriaceae</taxon>
        <taxon>Armillaria</taxon>
    </lineage>
</organism>
<sequence>MTTRDQRVLPSVEERHAAHNESSRRSYIKSLEPLVRKAARLLKVEVNSGNSHAQCSSELAEAMDSIDRLATQFSVLTHGSPECHVDRVYKQYLHTMSDGRPKGYRGILDNAILEMSTLEQSLQEFEHIILNWMGMGQEMKHYCLVYDPVEMMI</sequence>
<evidence type="ECO:0000313" key="3">
    <source>
        <dbReference type="Proteomes" id="UP001175228"/>
    </source>
</evidence>
<accession>A0AA39Q5U2</accession>
<gene>
    <name evidence="2" type="ORF">EDD18DRAFT_1106038</name>
</gene>
<comment type="caution">
    <text evidence="2">The sequence shown here is derived from an EMBL/GenBank/DDBJ whole genome shotgun (WGS) entry which is preliminary data.</text>
</comment>
<reference evidence="2" key="1">
    <citation type="submission" date="2023-06" db="EMBL/GenBank/DDBJ databases">
        <authorList>
            <consortium name="Lawrence Berkeley National Laboratory"/>
            <person name="Ahrendt S."/>
            <person name="Sahu N."/>
            <person name="Indic B."/>
            <person name="Wong-Bajracharya J."/>
            <person name="Merenyi Z."/>
            <person name="Ke H.-M."/>
            <person name="Monk M."/>
            <person name="Kocsube S."/>
            <person name="Drula E."/>
            <person name="Lipzen A."/>
            <person name="Balint B."/>
            <person name="Henrissat B."/>
            <person name="Andreopoulos B."/>
            <person name="Martin F.M."/>
            <person name="Harder C.B."/>
            <person name="Rigling D."/>
            <person name="Ford K.L."/>
            <person name="Foster G.D."/>
            <person name="Pangilinan J."/>
            <person name="Papanicolaou A."/>
            <person name="Barry K."/>
            <person name="LaButti K."/>
            <person name="Viragh M."/>
            <person name="Koriabine M."/>
            <person name="Yan M."/>
            <person name="Riley R."/>
            <person name="Champramary S."/>
            <person name="Plett K.L."/>
            <person name="Tsai I.J."/>
            <person name="Slot J."/>
            <person name="Sipos G."/>
            <person name="Plett J."/>
            <person name="Nagy L.G."/>
            <person name="Grigoriev I.V."/>
        </authorList>
    </citation>
    <scope>NUCLEOTIDE SEQUENCE</scope>
    <source>
        <strain evidence="2">HWK02</strain>
    </source>
</reference>
<evidence type="ECO:0000256" key="1">
    <source>
        <dbReference type="SAM" id="MobiDB-lite"/>
    </source>
</evidence>
<keyword evidence="3" id="KW-1185">Reference proteome</keyword>
<protein>
    <submittedName>
        <fullName evidence="2">Uncharacterized protein</fullName>
    </submittedName>
</protein>
<dbReference type="Proteomes" id="UP001175228">
    <property type="component" value="Unassembled WGS sequence"/>
</dbReference>
<dbReference type="AlphaFoldDB" id="A0AA39Q5U2"/>
<proteinExistence type="predicted"/>
<dbReference type="EMBL" id="JAUEPU010000016">
    <property type="protein sequence ID" value="KAK0496160.1"/>
    <property type="molecule type" value="Genomic_DNA"/>
</dbReference>
<feature type="region of interest" description="Disordered" evidence="1">
    <location>
        <begin position="1"/>
        <end position="25"/>
    </location>
</feature>
<name>A0AA39Q5U2_9AGAR</name>